<comment type="caution">
    <text evidence="2">The sequence shown here is derived from an EMBL/GenBank/DDBJ whole genome shotgun (WGS) entry which is preliminary data.</text>
</comment>
<dbReference type="EMBL" id="JARIHO010000050">
    <property type="protein sequence ID" value="KAJ7321615.1"/>
    <property type="molecule type" value="Genomic_DNA"/>
</dbReference>
<gene>
    <name evidence="2" type="ORF">DFH08DRAFT_941879</name>
</gene>
<dbReference type="Proteomes" id="UP001218218">
    <property type="component" value="Unassembled WGS sequence"/>
</dbReference>
<name>A0AAD6ZGB2_9AGAR</name>
<protein>
    <submittedName>
        <fullName evidence="2">Uncharacterized protein</fullName>
    </submittedName>
</protein>
<evidence type="ECO:0000313" key="3">
    <source>
        <dbReference type="Proteomes" id="UP001218218"/>
    </source>
</evidence>
<proteinExistence type="predicted"/>
<feature type="compositionally biased region" description="Basic and acidic residues" evidence="1">
    <location>
        <begin position="125"/>
        <end position="135"/>
    </location>
</feature>
<feature type="region of interest" description="Disordered" evidence="1">
    <location>
        <begin position="102"/>
        <end position="181"/>
    </location>
</feature>
<evidence type="ECO:0000313" key="2">
    <source>
        <dbReference type="EMBL" id="KAJ7321615.1"/>
    </source>
</evidence>
<keyword evidence="3" id="KW-1185">Reference proteome</keyword>
<dbReference type="AlphaFoldDB" id="A0AAD6ZGB2"/>
<organism evidence="2 3">
    <name type="scientific">Mycena albidolilacea</name>
    <dbReference type="NCBI Taxonomy" id="1033008"/>
    <lineage>
        <taxon>Eukaryota</taxon>
        <taxon>Fungi</taxon>
        <taxon>Dikarya</taxon>
        <taxon>Basidiomycota</taxon>
        <taxon>Agaricomycotina</taxon>
        <taxon>Agaricomycetes</taxon>
        <taxon>Agaricomycetidae</taxon>
        <taxon>Agaricales</taxon>
        <taxon>Marasmiineae</taxon>
        <taxon>Mycenaceae</taxon>
        <taxon>Mycena</taxon>
    </lineage>
</organism>
<sequence length="279" mass="28675">MRWCPDVIAGRYGHVDAAGARAGRQGDAGLAAGEVHRGVVTEQDGRAGRRRGRGCADSADGCGHAVSRLRGESAAARRVRDGTGVAAQTGVATAEGAAAVGTDTGRGWRAGTETGGDAGTGVQRTQREQRGDDVKGAQAGVGRHAEQRVAGREARGGSGSGDVVTDSVQRTASAKEARGEAAAAAGARQRAMLLRRWLRRPAGLIRRWDVSRAVLVGELGRTTAAGRHALDAVMVVVAPGTTERIAGLERKALEVGVVSAKCRAHRVTSRRASLAKSGV</sequence>
<evidence type="ECO:0000256" key="1">
    <source>
        <dbReference type="SAM" id="MobiDB-lite"/>
    </source>
</evidence>
<feature type="compositionally biased region" description="Low complexity" evidence="1">
    <location>
        <begin position="161"/>
        <end position="172"/>
    </location>
</feature>
<feature type="compositionally biased region" description="Basic and acidic residues" evidence="1">
    <location>
        <begin position="143"/>
        <end position="155"/>
    </location>
</feature>
<accession>A0AAD6ZGB2</accession>
<reference evidence="2" key="1">
    <citation type="submission" date="2023-03" db="EMBL/GenBank/DDBJ databases">
        <title>Massive genome expansion in bonnet fungi (Mycena s.s.) driven by repeated elements and novel gene families across ecological guilds.</title>
        <authorList>
            <consortium name="Lawrence Berkeley National Laboratory"/>
            <person name="Harder C.B."/>
            <person name="Miyauchi S."/>
            <person name="Viragh M."/>
            <person name="Kuo A."/>
            <person name="Thoen E."/>
            <person name="Andreopoulos B."/>
            <person name="Lu D."/>
            <person name="Skrede I."/>
            <person name="Drula E."/>
            <person name="Henrissat B."/>
            <person name="Morin E."/>
            <person name="Kohler A."/>
            <person name="Barry K."/>
            <person name="LaButti K."/>
            <person name="Morin E."/>
            <person name="Salamov A."/>
            <person name="Lipzen A."/>
            <person name="Mereny Z."/>
            <person name="Hegedus B."/>
            <person name="Baldrian P."/>
            <person name="Stursova M."/>
            <person name="Weitz H."/>
            <person name="Taylor A."/>
            <person name="Grigoriev I.V."/>
            <person name="Nagy L.G."/>
            <person name="Martin F."/>
            <person name="Kauserud H."/>
        </authorList>
    </citation>
    <scope>NUCLEOTIDE SEQUENCE</scope>
    <source>
        <strain evidence="2">CBHHK002</strain>
    </source>
</reference>